<evidence type="ECO:0000313" key="11">
    <source>
        <dbReference type="EMBL" id="GAQ95611.1"/>
    </source>
</evidence>
<evidence type="ECO:0000256" key="2">
    <source>
        <dbReference type="ARBA" id="ARBA00004941"/>
    </source>
</evidence>
<evidence type="ECO:0000256" key="5">
    <source>
        <dbReference type="ARBA" id="ARBA00022605"/>
    </source>
</evidence>
<comment type="catalytic activity">
    <reaction evidence="1 7">
        <text>2-(N(omega)-L-arginino)succinate = fumarate + L-arginine</text>
        <dbReference type="Rhea" id="RHEA:24020"/>
        <dbReference type="ChEBI" id="CHEBI:29806"/>
        <dbReference type="ChEBI" id="CHEBI:32682"/>
        <dbReference type="ChEBI" id="CHEBI:57472"/>
        <dbReference type="EC" id="4.3.2.1"/>
    </reaction>
</comment>
<evidence type="ECO:0000259" key="9">
    <source>
        <dbReference type="Pfam" id="PF00206"/>
    </source>
</evidence>
<dbReference type="InterPro" id="IPR000362">
    <property type="entry name" value="Fumarate_lyase_fam"/>
</dbReference>
<proteinExistence type="inferred from homology"/>
<dbReference type="PRINTS" id="PR00145">
    <property type="entry name" value="ARGSUCLYASE"/>
</dbReference>
<evidence type="ECO:0000256" key="7">
    <source>
        <dbReference type="HAMAP-Rule" id="MF_00006"/>
    </source>
</evidence>
<dbReference type="NCBIfam" id="TIGR00838">
    <property type="entry name" value="argH"/>
    <property type="match status" value="1"/>
</dbReference>
<evidence type="ECO:0000256" key="3">
    <source>
        <dbReference type="ARBA" id="ARBA00012338"/>
    </source>
</evidence>
<accession>A0A0U9HRH6</accession>
<dbReference type="OrthoDB" id="9769623at2"/>
<dbReference type="EC" id="4.3.2.1" evidence="3 7"/>
<keyword evidence="5 7" id="KW-0028">Amino-acid biosynthesis</keyword>
<feature type="coiled-coil region" evidence="8">
    <location>
        <begin position="118"/>
        <end position="145"/>
    </location>
</feature>
<keyword evidence="4 7" id="KW-0055">Arginine biosynthesis</keyword>
<organism evidence="11 12">
    <name type="scientific">Thermodesulfovibrio aggregans</name>
    <dbReference type="NCBI Taxonomy" id="86166"/>
    <lineage>
        <taxon>Bacteria</taxon>
        <taxon>Pseudomonadati</taxon>
        <taxon>Nitrospirota</taxon>
        <taxon>Thermodesulfovibrionia</taxon>
        <taxon>Thermodesulfovibrionales</taxon>
        <taxon>Thermodesulfovibrionaceae</taxon>
        <taxon>Thermodesulfovibrio</taxon>
    </lineage>
</organism>
<reference evidence="12" key="1">
    <citation type="submission" date="2016-01" db="EMBL/GenBank/DDBJ databases">
        <title>Draft genome sequence of Thermodesulfovibrio aggregans strain TGE-P1.</title>
        <authorList>
            <person name="Sekiguchi Y."/>
            <person name="Ohashi A."/>
            <person name="Matsuura N."/>
            <person name="Tourlousse M.D."/>
        </authorList>
    </citation>
    <scope>NUCLEOTIDE SEQUENCE [LARGE SCALE GENOMIC DNA]</scope>
    <source>
        <strain evidence="12">TGE-P1</strain>
    </source>
</reference>
<dbReference type="SUPFAM" id="SSF48557">
    <property type="entry name" value="L-aspartase-like"/>
    <property type="match status" value="1"/>
</dbReference>
<dbReference type="STRING" id="86166.TAGGR_384"/>
<evidence type="ECO:0000256" key="6">
    <source>
        <dbReference type="ARBA" id="ARBA00023239"/>
    </source>
</evidence>
<evidence type="ECO:0000313" key="12">
    <source>
        <dbReference type="Proteomes" id="UP000054976"/>
    </source>
</evidence>
<keyword evidence="12" id="KW-1185">Reference proteome</keyword>
<evidence type="ECO:0000259" key="10">
    <source>
        <dbReference type="Pfam" id="PF14698"/>
    </source>
</evidence>
<dbReference type="InterPro" id="IPR029419">
    <property type="entry name" value="Arg_succ_lyase_C"/>
</dbReference>
<dbReference type="Pfam" id="PF14698">
    <property type="entry name" value="ASL_C2"/>
    <property type="match status" value="1"/>
</dbReference>
<dbReference type="HAMAP" id="MF_00006">
    <property type="entry name" value="Arg_succ_lyase"/>
    <property type="match status" value="1"/>
</dbReference>
<evidence type="ECO:0000256" key="8">
    <source>
        <dbReference type="SAM" id="Coils"/>
    </source>
</evidence>
<dbReference type="Gene3D" id="1.10.40.30">
    <property type="entry name" value="Fumarase/aspartase (C-terminal domain)"/>
    <property type="match status" value="1"/>
</dbReference>
<dbReference type="FunFam" id="1.10.275.10:FF:000002">
    <property type="entry name" value="Argininosuccinate lyase"/>
    <property type="match status" value="1"/>
</dbReference>
<sequence length="458" mass="52366">MKKPWGGRFREGTAKTLEKFSQSVSFDSRLWKEDIEGSRAHARMLHKQGIINEKELKQILKGLSEIEKEINEGKFQFKEELEDVHMNIERALIEKIGSAGAKLHTARSRNDQVATDLRFYLRAKVQELIEQITELEKNFLTLAEKNIDTIMPGYTHLQKAQPVLLSHHLLAYAWMFERDRQRLIETLKRINQCPLGACAIAGTSLPIDREFTAKELGFDGVIPNSMDAVSDRDFVLDVLYCGAVIMMHLSRLAEEIVLWATDEFKFIELPDRFSTGSSMMPQKKNPDPAELIRGKTGRVYGNLISLLTTMKGLPLTYNRDMQEDKEPVFDTVDTVSMSLKIINEMLPEIKFNNEVMREASQKGYTTATDFAEYLVKKGIPFRNAHEITGKIVLYCIEKGKSLADLSIKEFKKFSDKIDRDVYEILTPEGSIDAKISYGSTSKKSVKEQIKLLRKKLKE</sequence>
<dbReference type="Pfam" id="PF00206">
    <property type="entry name" value="Lyase_1"/>
    <property type="match status" value="1"/>
</dbReference>
<dbReference type="RefSeq" id="WP_059177041.1">
    <property type="nucleotide sequence ID" value="NZ_BCNO01000003.1"/>
</dbReference>
<dbReference type="Proteomes" id="UP000054976">
    <property type="component" value="Unassembled WGS sequence"/>
</dbReference>
<dbReference type="FunFam" id="1.10.40.30:FF:000001">
    <property type="entry name" value="Argininosuccinate lyase"/>
    <property type="match status" value="1"/>
</dbReference>
<keyword evidence="7" id="KW-0963">Cytoplasm</keyword>
<dbReference type="CDD" id="cd01359">
    <property type="entry name" value="Argininosuccinate_lyase"/>
    <property type="match status" value="1"/>
</dbReference>
<dbReference type="InterPro" id="IPR024083">
    <property type="entry name" value="Fumarase/histidase_N"/>
</dbReference>
<dbReference type="UniPathway" id="UPA00068">
    <property type="reaction ID" value="UER00114"/>
</dbReference>
<dbReference type="AlphaFoldDB" id="A0A0U9HRH6"/>
<evidence type="ECO:0000256" key="4">
    <source>
        <dbReference type="ARBA" id="ARBA00022571"/>
    </source>
</evidence>
<dbReference type="EMBL" id="BCNO01000003">
    <property type="protein sequence ID" value="GAQ95611.1"/>
    <property type="molecule type" value="Genomic_DNA"/>
</dbReference>
<comment type="caution">
    <text evidence="11">The sequence shown here is derived from an EMBL/GenBank/DDBJ whole genome shotgun (WGS) entry which is preliminary data.</text>
</comment>
<comment type="similarity">
    <text evidence="7">Belongs to the lyase 1 family. Argininosuccinate lyase subfamily.</text>
</comment>
<evidence type="ECO:0000256" key="1">
    <source>
        <dbReference type="ARBA" id="ARBA00000985"/>
    </source>
</evidence>
<comment type="subcellular location">
    <subcellularLocation>
        <location evidence="7">Cytoplasm</location>
    </subcellularLocation>
</comment>
<keyword evidence="8" id="KW-0175">Coiled coil</keyword>
<protein>
    <recommendedName>
        <fullName evidence="3 7">Argininosuccinate lyase</fullName>
        <shortName evidence="7">ASAL</shortName>
        <ecNumber evidence="3 7">4.3.2.1</ecNumber>
    </recommendedName>
    <alternativeName>
        <fullName evidence="7">Arginosuccinase</fullName>
    </alternativeName>
</protein>
<dbReference type="InterPro" id="IPR022761">
    <property type="entry name" value="Fumarate_lyase_N"/>
</dbReference>
<feature type="domain" description="Fumarate lyase N-terminal" evidence="9">
    <location>
        <begin position="7"/>
        <end position="301"/>
    </location>
</feature>
<dbReference type="Gene3D" id="1.20.200.10">
    <property type="entry name" value="Fumarase/aspartase (Central domain)"/>
    <property type="match status" value="1"/>
</dbReference>
<gene>
    <name evidence="7" type="primary">argH</name>
    <name evidence="11" type="ORF">TAGGR_384</name>
</gene>
<dbReference type="GO" id="GO:0042450">
    <property type="term" value="P:L-arginine biosynthetic process via ornithine"/>
    <property type="evidence" value="ECO:0007669"/>
    <property type="project" value="UniProtKB-UniRule"/>
</dbReference>
<dbReference type="PRINTS" id="PR00149">
    <property type="entry name" value="FUMRATELYASE"/>
</dbReference>
<dbReference type="GO" id="GO:0004056">
    <property type="term" value="F:argininosuccinate lyase activity"/>
    <property type="evidence" value="ECO:0007669"/>
    <property type="project" value="UniProtKB-UniRule"/>
</dbReference>
<dbReference type="PANTHER" id="PTHR43814">
    <property type="entry name" value="ARGININOSUCCINATE LYASE"/>
    <property type="match status" value="1"/>
</dbReference>
<dbReference type="InterPro" id="IPR020557">
    <property type="entry name" value="Fumarate_lyase_CS"/>
</dbReference>
<dbReference type="Gene3D" id="1.10.275.10">
    <property type="entry name" value="Fumarase/aspartase (N-terminal domain)"/>
    <property type="match status" value="1"/>
</dbReference>
<dbReference type="FunFam" id="1.20.200.10:FF:000002">
    <property type="entry name" value="Argininosuccinate lyase"/>
    <property type="match status" value="1"/>
</dbReference>
<dbReference type="PROSITE" id="PS00163">
    <property type="entry name" value="FUMARATE_LYASES"/>
    <property type="match status" value="1"/>
</dbReference>
<keyword evidence="6 7" id="KW-0456">Lyase</keyword>
<feature type="domain" description="Argininosuccinate lyase C-terminal" evidence="10">
    <location>
        <begin position="364"/>
        <end position="431"/>
    </location>
</feature>
<dbReference type="InterPro" id="IPR008948">
    <property type="entry name" value="L-Aspartase-like"/>
</dbReference>
<name>A0A0U9HRH6_9BACT</name>
<dbReference type="GO" id="GO:0005829">
    <property type="term" value="C:cytosol"/>
    <property type="evidence" value="ECO:0007669"/>
    <property type="project" value="TreeGrafter"/>
</dbReference>
<comment type="pathway">
    <text evidence="2 7">Amino-acid biosynthesis; L-arginine biosynthesis; L-arginine from L-ornithine and carbamoyl phosphate: step 3/3.</text>
</comment>
<dbReference type="PANTHER" id="PTHR43814:SF1">
    <property type="entry name" value="ARGININOSUCCINATE LYASE"/>
    <property type="match status" value="1"/>
</dbReference>
<dbReference type="InterPro" id="IPR009049">
    <property type="entry name" value="Argininosuccinate_lyase"/>
</dbReference>